<accession>A0A7S4MXK9</accession>
<keyword evidence="2" id="KW-0808">Transferase</keyword>
<dbReference type="Gene3D" id="3.90.1410.10">
    <property type="entry name" value="set domain protein methyltransferase, domain 1"/>
    <property type="match status" value="1"/>
</dbReference>
<protein>
    <recommendedName>
        <fullName evidence="6">Rubisco LSMT substrate-binding domain-containing protein</fullName>
    </recommendedName>
</protein>
<dbReference type="SUPFAM" id="SSF81822">
    <property type="entry name" value="RuBisCo LSMT C-terminal, substrate-binding domain"/>
    <property type="match status" value="1"/>
</dbReference>
<dbReference type="AlphaFoldDB" id="A0A7S4MXK9"/>
<dbReference type="InterPro" id="IPR046341">
    <property type="entry name" value="SET_dom_sf"/>
</dbReference>
<dbReference type="InterPro" id="IPR015353">
    <property type="entry name" value="Rubisco_LSMT_subst-bd"/>
</dbReference>
<dbReference type="EMBL" id="HBKQ01031857">
    <property type="protein sequence ID" value="CAE2251798.1"/>
    <property type="molecule type" value="Transcribed_RNA"/>
</dbReference>
<dbReference type="Gene3D" id="3.90.1420.10">
    <property type="entry name" value="Rubisco LSMT, substrate-binding domain"/>
    <property type="match status" value="1"/>
</dbReference>
<evidence type="ECO:0000256" key="4">
    <source>
        <dbReference type="SAM" id="MobiDB-lite"/>
    </source>
</evidence>
<feature type="region of interest" description="Disordered" evidence="4">
    <location>
        <begin position="47"/>
        <end position="83"/>
    </location>
</feature>
<gene>
    <name evidence="7" type="ORF">OAUR00152_LOCUS21716</name>
</gene>
<keyword evidence="5" id="KW-0732">Signal</keyword>
<keyword evidence="3" id="KW-0949">S-adenosyl-L-methionine</keyword>
<dbReference type="InterPro" id="IPR036464">
    <property type="entry name" value="Rubisco_LSMT_subst-bd_sf"/>
</dbReference>
<evidence type="ECO:0000259" key="6">
    <source>
        <dbReference type="Pfam" id="PF09273"/>
    </source>
</evidence>
<dbReference type="Pfam" id="PF09273">
    <property type="entry name" value="Rubis-subs-bind"/>
    <property type="match status" value="1"/>
</dbReference>
<evidence type="ECO:0000256" key="5">
    <source>
        <dbReference type="SAM" id="SignalP"/>
    </source>
</evidence>
<evidence type="ECO:0000256" key="1">
    <source>
        <dbReference type="ARBA" id="ARBA00022603"/>
    </source>
</evidence>
<proteinExistence type="predicted"/>
<evidence type="ECO:0000256" key="2">
    <source>
        <dbReference type="ARBA" id="ARBA00022679"/>
    </source>
</evidence>
<reference evidence="7" key="1">
    <citation type="submission" date="2021-01" db="EMBL/GenBank/DDBJ databases">
        <authorList>
            <person name="Corre E."/>
            <person name="Pelletier E."/>
            <person name="Niang G."/>
            <person name="Scheremetjew M."/>
            <person name="Finn R."/>
            <person name="Kale V."/>
            <person name="Holt S."/>
            <person name="Cochrane G."/>
            <person name="Meng A."/>
            <person name="Brown T."/>
            <person name="Cohen L."/>
        </authorList>
    </citation>
    <scope>NUCLEOTIDE SEQUENCE</scope>
    <source>
        <strain evidence="7">Isolate 1302-5</strain>
    </source>
</reference>
<evidence type="ECO:0000313" key="7">
    <source>
        <dbReference type="EMBL" id="CAE2251798.1"/>
    </source>
</evidence>
<dbReference type="PANTHER" id="PTHR13271">
    <property type="entry name" value="UNCHARACTERIZED PUTATIVE METHYLTRANSFERASE"/>
    <property type="match status" value="1"/>
</dbReference>
<dbReference type="PANTHER" id="PTHR13271:SF137">
    <property type="entry name" value="SET DOMAIN-CONTAINING PROTEIN"/>
    <property type="match status" value="1"/>
</dbReference>
<dbReference type="SUPFAM" id="SSF82199">
    <property type="entry name" value="SET domain"/>
    <property type="match status" value="1"/>
</dbReference>
<feature type="signal peptide" evidence="5">
    <location>
        <begin position="1"/>
        <end position="24"/>
    </location>
</feature>
<name>A0A7S4MXK9_9STRA</name>
<dbReference type="InterPro" id="IPR050600">
    <property type="entry name" value="SETD3_SETD6_MTase"/>
</dbReference>
<dbReference type="GO" id="GO:0032259">
    <property type="term" value="P:methylation"/>
    <property type="evidence" value="ECO:0007669"/>
    <property type="project" value="UniProtKB-KW"/>
</dbReference>
<feature type="compositionally biased region" description="Low complexity" evidence="4">
    <location>
        <begin position="60"/>
        <end position="83"/>
    </location>
</feature>
<dbReference type="CDD" id="cd10527">
    <property type="entry name" value="SET_LSMT"/>
    <property type="match status" value="1"/>
</dbReference>
<keyword evidence="1" id="KW-0489">Methyltransferase</keyword>
<feature type="domain" description="Rubisco LSMT substrate-binding" evidence="6">
    <location>
        <begin position="488"/>
        <end position="589"/>
    </location>
</feature>
<evidence type="ECO:0000256" key="3">
    <source>
        <dbReference type="ARBA" id="ARBA00022691"/>
    </source>
</evidence>
<dbReference type="GO" id="GO:0016279">
    <property type="term" value="F:protein-lysine N-methyltransferase activity"/>
    <property type="evidence" value="ECO:0007669"/>
    <property type="project" value="TreeGrafter"/>
</dbReference>
<organism evidence="7">
    <name type="scientific">Odontella aurita</name>
    <dbReference type="NCBI Taxonomy" id="265563"/>
    <lineage>
        <taxon>Eukaryota</taxon>
        <taxon>Sar</taxon>
        <taxon>Stramenopiles</taxon>
        <taxon>Ochrophyta</taxon>
        <taxon>Bacillariophyta</taxon>
        <taxon>Mediophyceae</taxon>
        <taxon>Biddulphiophycidae</taxon>
        <taxon>Eupodiscales</taxon>
        <taxon>Odontellaceae</taxon>
        <taxon>Odontella</taxon>
    </lineage>
</organism>
<sequence length="598" mass="63554">MKIAPAAFALVVALAAGSPPQARAFHHRSSPPAASAPRRAAFDAARLRNLPPSTSSRPQSWALSAKKTKTASSSSSSSSSRSGTAALSTLESWSKNVAGIQSGGVRVASGNSVADSDGSAGGLGLVSDRELKGGDVLVQVPTDLALQVESKGGSFDRDVEELLGGRDARRAVRDAPWWVRMSLKVNAVDKVSNKLGSKDGGGVDAAAWLDSLPRKFDTPFHWSDEQLDELQYGYMADSVRWQRNKWKAQYDKISGGGKLSYDDFVWGCETARSRCFSGPYSGTGAFDPKPYALTLFLIAAYVGGGLGTIEQAANGAALVLCGTVLKDFVFPKFLGSRKYVLCPYIDMANHDGTGLARGNVAFEYFADGYSLSVLDGGSSPIVRPQSEVFISYGPRSNDQLLQYYGFVERGDPHDVYVLPPLREWDVAALERATGRTIMPGRLEKLERAGLLGRDRNAIAIAAAAAANDGDDDDDDNANAAGGVVITRTAGLDPAVLQALRALMSTDDEWNDAGESVGNFAAEESGGPANERAAMIAARTAMELELSNKPTTRGQDEELLKKMEMSASANVGGAEERLAVAFRAEKKRVLEEAIAGIRV</sequence>
<feature type="chain" id="PRO_5031128035" description="Rubisco LSMT substrate-binding domain-containing protein" evidence="5">
    <location>
        <begin position="25"/>
        <end position="598"/>
    </location>
</feature>